<dbReference type="AlphaFoldDB" id="A0A1I2DF06"/>
<dbReference type="STRING" id="1045775.SAMN05216378_4082"/>
<name>A0A1I2DF06_9BACL</name>
<gene>
    <name evidence="3" type="ORF">SAMN05216378_4082</name>
</gene>
<dbReference type="InterPro" id="IPR024726">
    <property type="entry name" value="FhuF_C"/>
</dbReference>
<dbReference type="RefSeq" id="WP_091188660.1">
    <property type="nucleotide sequence ID" value="NZ_FOMT01000004.1"/>
</dbReference>
<feature type="domain" description="Ferric siderophore reductase C-terminal" evidence="2">
    <location>
        <begin position="232"/>
        <end position="254"/>
    </location>
</feature>
<organism evidence="3 4">
    <name type="scientific">Paenibacillus catalpae</name>
    <dbReference type="NCBI Taxonomy" id="1045775"/>
    <lineage>
        <taxon>Bacteria</taxon>
        <taxon>Bacillati</taxon>
        <taxon>Bacillota</taxon>
        <taxon>Bacilli</taxon>
        <taxon>Bacillales</taxon>
        <taxon>Paenibacillaceae</taxon>
        <taxon>Paenibacillus</taxon>
    </lineage>
</organism>
<evidence type="ECO:0000259" key="1">
    <source>
        <dbReference type="Pfam" id="PF06276"/>
    </source>
</evidence>
<evidence type="ECO:0000313" key="4">
    <source>
        <dbReference type="Proteomes" id="UP000198855"/>
    </source>
</evidence>
<keyword evidence="4" id="KW-1185">Reference proteome</keyword>
<sequence length="260" mass="30275">MMTLVLSQNDIHTLTNDYRMTVEPSEDREWSLPVMDLLDPEKSRMYMERVAPIFRTSLSTASVSMFVKRYGFLTAAPVLYAMSLLNKGLDCSVANSHLESFHKGDTWLPKLRLSDAAVSQPEEGKREEWRDWIIERLFADNISKVLRSLMKLVPVSSAVLWENAAIYIFWLYEKRMGEGATAEQKARMEEDFRYLVQEAPARLFGEARHNPLTRFYTEKRRTKAHEDPFRIRKTCCYYYQTTPGEESFCGGCPKVKHEFV</sequence>
<dbReference type="Proteomes" id="UP000198855">
    <property type="component" value="Unassembled WGS sequence"/>
</dbReference>
<evidence type="ECO:0000259" key="2">
    <source>
        <dbReference type="Pfam" id="PF11575"/>
    </source>
</evidence>
<dbReference type="GO" id="GO:0003824">
    <property type="term" value="F:catalytic activity"/>
    <property type="evidence" value="ECO:0007669"/>
    <property type="project" value="UniProtKB-ARBA"/>
</dbReference>
<proteinExistence type="predicted"/>
<dbReference type="GO" id="GO:0051537">
    <property type="term" value="F:2 iron, 2 sulfur cluster binding"/>
    <property type="evidence" value="ECO:0007669"/>
    <property type="project" value="InterPro"/>
</dbReference>
<evidence type="ECO:0000313" key="3">
    <source>
        <dbReference type="EMBL" id="SFE79059.1"/>
    </source>
</evidence>
<dbReference type="OrthoDB" id="5870636at2"/>
<dbReference type="EMBL" id="FOMT01000004">
    <property type="protein sequence ID" value="SFE79059.1"/>
    <property type="molecule type" value="Genomic_DNA"/>
</dbReference>
<dbReference type="Pfam" id="PF06276">
    <property type="entry name" value="FhuF"/>
    <property type="match status" value="1"/>
</dbReference>
<reference evidence="4" key="1">
    <citation type="submission" date="2016-10" db="EMBL/GenBank/DDBJ databases">
        <authorList>
            <person name="Varghese N."/>
            <person name="Submissions S."/>
        </authorList>
    </citation>
    <scope>NUCLEOTIDE SEQUENCE [LARGE SCALE GENOMIC DNA]</scope>
    <source>
        <strain evidence="4">CGMCC 1.10784</strain>
    </source>
</reference>
<protein>
    <submittedName>
        <fullName evidence="3">FhuF 2Fe-2S C-terminal domain-containing protein</fullName>
    </submittedName>
</protein>
<accession>A0A1I2DF06</accession>
<feature type="domain" description="Aerobactin siderophore biosynthesis IucA/IucC-like C-terminal" evidence="1">
    <location>
        <begin position="64"/>
        <end position="219"/>
    </location>
</feature>
<dbReference type="InterPro" id="IPR022770">
    <property type="entry name" value="IucA/IucC-like_C"/>
</dbReference>
<dbReference type="Pfam" id="PF11575">
    <property type="entry name" value="FhuF_C"/>
    <property type="match status" value="1"/>
</dbReference>